<reference evidence="9 10" key="1">
    <citation type="submission" date="2014-04" db="EMBL/GenBank/DDBJ databases">
        <authorList>
            <consortium name="DOE Joint Genome Institute"/>
            <person name="Kuo A."/>
            <person name="Kohler A."/>
            <person name="Costa M.D."/>
            <person name="Nagy L.G."/>
            <person name="Floudas D."/>
            <person name="Copeland A."/>
            <person name="Barry K.W."/>
            <person name="Cichocki N."/>
            <person name="Veneault-Fourrey C."/>
            <person name="LaButti K."/>
            <person name="Lindquist E.A."/>
            <person name="Lipzen A."/>
            <person name="Lundell T."/>
            <person name="Morin E."/>
            <person name="Murat C."/>
            <person name="Sun H."/>
            <person name="Tunlid A."/>
            <person name="Henrissat B."/>
            <person name="Grigoriev I.V."/>
            <person name="Hibbett D.S."/>
            <person name="Martin F."/>
            <person name="Nordberg H.P."/>
            <person name="Cantor M.N."/>
            <person name="Hua S.X."/>
        </authorList>
    </citation>
    <scope>NUCLEOTIDE SEQUENCE [LARGE SCALE GENOMIC DNA]</scope>
    <source>
        <strain evidence="9 10">Marx 270</strain>
    </source>
</reference>
<sequence>LRRKAIHDNEVVHEFANDYTYFACIKFINSWSSVIPFTQNSSTAFPFLKYLVQINTREKLSSGMIKVYAAEVLGKLLVIQHFPFGSILYEGPPPPSGTGEESAHHTHIHGGGVIVWDTYPECCYDAARQNDGGT</sequence>
<organism evidence="9 10">
    <name type="scientific">Pisolithus tinctorius Marx 270</name>
    <dbReference type="NCBI Taxonomy" id="870435"/>
    <lineage>
        <taxon>Eukaryota</taxon>
        <taxon>Fungi</taxon>
        <taxon>Dikarya</taxon>
        <taxon>Basidiomycota</taxon>
        <taxon>Agaricomycotina</taxon>
        <taxon>Agaricomycetes</taxon>
        <taxon>Agaricomycetidae</taxon>
        <taxon>Boletales</taxon>
        <taxon>Sclerodermatineae</taxon>
        <taxon>Pisolithaceae</taxon>
        <taxon>Pisolithus</taxon>
    </lineage>
</organism>
<comment type="subcellular location">
    <subcellularLocation>
        <location evidence="2 8">Cytoplasm</location>
    </subcellularLocation>
</comment>
<evidence type="ECO:0000256" key="6">
    <source>
        <dbReference type="ARBA" id="ARBA00023235"/>
    </source>
</evidence>
<evidence type="ECO:0000256" key="2">
    <source>
        <dbReference type="ARBA" id="ARBA00004496"/>
    </source>
</evidence>
<dbReference type="OrthoDB" id="16120at2759"/>
<protein>
    <recommendedName>
        <fullName evidence="8">Serine/threonine-protein phosphatase 2A activator</fullName>
        <ecNumber evidence="8">5.2.1.8</ecNumber>
    </recommendedName>
    <alternativeName>
        <fullName evidence="8">Phosphotyrosyl phosphatase activator</fullName>
    </alternativeName>
</protein>
<dbReference type="EC" id="5.2.1.8" evidence="8"/>
<feature type="non-terminal residue" evidence="9">
    <location>
        <position position="1"/>
    </location>
</feature>
<evidence type="ECO:0000256" key="8">
    <source>
        <dbReference type="RuleBase" id="RU361210"/>
    </source>
</evidence>
<dbReference type="InterPro" id="IPR004327">
    <property type="entry name" value="Phstyr_phstse_ac"/>
</dbReference>
<dbReference type="GO" id="GO:0005737">
    <property type="term" value="C:cytoplasm"/>
    <property type="evidence" value="ECO:0007669"/>
    <property type="project" value="UniProtKB-SubCell"/>
</dbReference>
<dbReference type="PANTHER" id="PTHR10012">
    <property type="entry name" value="SERINE/THREONINE-PROTEIN PHOSPHATASE 2A REGULATORY SUBUNIT B"/>
    <property type="match status" value="1"/>
</dbReference>
<keyword evidence="4 8" id="KW-0963">Cytoplasm</keyword>
<dbReference type="InterPro" id="IPR043170">
    <property type="entry name" value="PTPA_C_lid"/>
</dbReference>
<dbReference type="InParanoid" id="A0A0C3IQ91"/>
<dbReference type="HOGENOM" id="CLU_1901267_0_0_1"/>
<keyword evidence="6 8" id="KW-0413">Isomerase</keyword>
<comment type="similarity">
    <text evidence="3 8">Belongs to the PTPA-type PPIase family.</text>
</comment>
<dbReference type="PANTHER" id="PTHR10012:SF5">
    <property type="entry name" value="SERINE_THREONINE-PROTEIN PHOSPHATASE 2A ACTIVATOR 2"/>
    <property type="match status" value="1"/>
</dbReference>
<accession>A0A0C3IQ91</accession>
<keyword evidence="5 8" id="KW-0697">Rotamase</keyword>
<evidence type="ECO:0000256" key="3">
    <source>
        <dbReference type="ARBA" id="ARBA00011019"/>
    </source>
</evidence>
<evidence type="ECO:0000313" key="10">
    <source>
        <dbReference type="Proteomes" id="UP000054217"/>
    </source>
</evidence>
<keyword evidence="10" id="KW-1185">Reference proteome</keyword>
<dbReference type="GO" id="GO:0003755">
    <property type="term" value="F:peptidyl-prolyl cis-trans isomerase activity"/>
    <property type="evidence" value="ECO:0007669"/>
    <property type="project" value="UniProtKB-KW"/>
</dbReference>
<dbReference type="GO" id="GO:0000159">
    <property type="term" value="C:protein phosphatase type 2A complex"/>
    <property type="evidence" value="ECO:0007669"/>
    <property type="project" value="TreeGrafter"/>
</dbReference>
<dbReference type="Gene3D" id="1.20.120.1150">
    <property type="match status" value="1"/>
</dbReference>
<evidence type="ECO:0000256" key="5">
    <source>
        <dbReference type="ARBA" id="ARBA00023110"/>
    </source>
</evidence>
<dbReference type="STRING" id="870435.A0A0C3IQ91"/>
<name>A0A0C3IQ91_PISTI</name>
<comment type="catalytic activity">
    <reaction evidence="1 8">
        <text>[protein]-peptidylproline (omega=180) = [protein]-peptidylproline (omega=0)</text>
        <dbReference type="Rhea" id="RHEA:16237"/>
        <dbReference type="Rhea" id="RHEA-COMP:10747"/>
        <dbReference type="Rhea" id="RHEA-COMP:10748"/>
        <dbReference type="ChEBI" id="CHEBI:83833"/>
        <dbReference type="ChEBI" id="CHEBI:83834"/>
        <dbReference type="EC" id="5.2.1.8"/>
    </reaction>
</comment>
<evidence type="ECO:0000256" key="7">
    <source>
        <dbReference type="ARBA" id="ARBA00025287"/>
    </source>
</evidence>
<dbReference type="EMBL" id="KN832008">
    <property type="protein sequence ID" value="KIN99122.1"/>
    <property type="molecule type" value="Genomic_DNA"/>
</dbReference>
<proteinExistence type="inferred from homology"/>
<dbReference type="GO" id="GO:0005634">
    <property type="term" value="C:nucleus"/>
    <property type="evidence" value="ECO:0007669"/>
    <property type="project" value="TreeGrafter"/>
</dbReference>
<dbReference type="GO" id="GO:0007052">
    <property type="term" value="P:mitotic spindle organization"/>
    <property type="evidence" value="ECO:0007669"/>
    <property type="project" value="TreeGrafter"/>
</dbReference>
<dbReference type="InterPro" id="IPR037218">
    <property type="entry name" value="PTPA_sf"/>
</dbReference>
<comment type="function">
    <text evidence="7">PPIases accelerate the folding of proteins. It catalyzes the cis-trans isomerization of proline imidic peptide bonds in oligopeptides. Acts as a regulatory subunit for PP2A-like phosphatases modulating their activity or substrate specificity, probably by inducing a conformational change in the catalytic subunit, a direct target of the PPIase. Can reactivate inactive phosphatase PP2A-phosphatase methylesterase complexes (PP2Ai) in presence of ATP and Mg(2+) by dissociating the inactive form from the complex.</text>
</comment>
<reference evidence="10" key="2">
    <citation type="submission" date="2015-01" db="EMBL/GenBank/DDBJ databases">
        <title>Evolutionary Origins and Diversification of the Mycorrhizal Mutualists.</title>
        <authorList>
            <consortium name="DOE Joint Genome Institute"/>
            <consortium name="Mycorrhizal Genomics Consortium"/>
            <person name="Kohler A."/>
            <person name="Kuo A."/>
            <person name="Nagy L.G."/>
            <person name="Floudas D."/>
            <person name="Copeland A."/>
            <person name="Barry K.W."/>
            <person name="Cichocki N."/>
            <person name="Veneault-Fourrey C."/>
            <person name="LaButti K."/>
            <person name="Lindquist E.A."/>
            <person name="Lipzen A."/>
            <person name="Lundell T."/>
            <person name="Morin E."/>
            <person name="Murat C."/>
            <person name="Riley R."/>
            <person name="Ohm R."/>
            <person name="Sun H."/>
            <person name="Tunlid A."/>
            <person name="Henrissat B."/>
            <person name="Grigoriev I.V."/>
            <person name="Hibbett D.S."/>
            <person name="Martin F."/>
        </authorList>
    </citation>
    <scope>NUCLEOTIDE SEQUENCE [LARGE SCALE GENOMIC DNA]</scope>
    <source>
        <strain evidence="10">Marx 270</strain>
    </source>
</reference>
<dbReference type="Proteomes" id="UP000054217">
    <property type="component" value="Unassembled WGS sequence"/>
</dbReference>
<evidence type="ECO:0000313" key="9">
    <source>
        <dbReference type="EMBL" id="KIN99122.1"/>
    </source>
</evidence>
<gene>
    <name evidence="9" type="ORF">M404DRAFT_156087</name>
</gene>
<dbReference type="GO" id="GO:0008160">
    <property type="term" value="F:protein tyrosine phosphatase activator activity"/>
    <property type="evidence" value="ECO:0007669"/>
    <property type="project" value="TreeGrafter"/>
</dbReference>
<evidence type="ECO:0000256" key="4">
    <source>
        <dbReference type="ARBA" id="ARBA00022490"/>
    </source>
</evidence>
<dbReference type="Pfam" id="PF03095">
    <property type="entry name" value="PTPA"/>
    <property type="match status" value="1"/>
</dbReference>
<dbReference type="SUPFAM" id="SSF140984">
    <property type="entry name" value="PTPA-like"/>
    <property type="match status" value="1"/>
</dbReference>
<dbReference type="AlphaFoldDB" id="A0A0C3IQ91"/>
<evidence type="ECO:0000256" key="1">
    <source>
        <dbReference type="ARBA" id="ARBA00000971"/>
    </source>
</evidence>